<dbReference type="Gene3D" id="3.50.30.40">
    <property type="entry name" value="Ribonuclease E inhibitor RraA/RraA-like"/>
    <property type="match status" value="1"/>
</dbReference>
<comment type="catalytic activity">
    <reaction evidence="1 9">
        <text>4-hydroxy-4-methyl-2-oxoglutarate = 2 pyruvate</text>
        <dbReference type="Rhea" id="RHEA:22748"/>
        <dbReference type="ChEBI" id="CHEBI:15361"/>
        <dbReference type="ChEBI" id="CHEBI:58276"/>
        <dbReference type="EC" id="4.1.3.17"/>
    </reaction>
</comment>
<comment type="caution">
    <text evidence="10">The sequence shown here is derived from an EMBL/GenBank/DDBJ whole genome shotgun (WGS) entry which is preliminary data.</text>
</comment>
<keyword evidence="5 9" id="KW-0479">Metal-binding</keyword>
<gene>
    <name evidence="10" type="ORF">JQC93_14030</name>
</gene>
<dbReference type="NCBIfam" id="NF009134">
    <property type="entry name" value="PRK12487.1"/>
    <property type="match status" value="1"/>
</dbReference>
<proteinExistence type="inferred from homology"/>
<dbReference type="InterPro" id="IPR005493">
    <property type="entry name" value="RraA/RraA-like"/>
</dbReference>
<dbReference type="PANTHER" id="PTHR33254">
    <property type="entry name" value="4-HYDROXY-4-METHYL-2-OXOGLUTARATE ALDOLASE 3-RELATED"/>
    <property type="match status" value="1"/>
</dbReference>
<dbReference type="SUPFAM" id="SSF89562">
    <property type="entry name" value="RraA-like"/>
    <property type="match status" value="1"/>
</dbReference>
<keyword evidence="11" id="KW-1185">Reference proteome</keyword>
<accession>A0ABS2HNA4</accession>
<evidence type="ECO:0000256" key="2">
    <source>
        <dbReference type="ARBA" id="ARBA00001968"/>
    </source>
</evidence>
<comment type="cofactor">
    <cofactor evidence="2 9">
        <name>a divalent metal cation</name>
        <dbReference type="ChEBI" id="CHEBI:60240"/>
    </cofactor>
</comment>
<evidence type="ECO:0000313" key="11">
    <source>
        <dbReference type="Proteomes" id="UP000809621"/>
    </source>
</evidence>
<sequence>MQDILPDLCDKYEGHVLLWDIPLQNFGGKSAFFGEIVTVRCFQDNSKVREVVAEPGKGKVLVVDGNGSTQRALLGDQVAQTAIDNGWEGIIINGAVRDVGELSEMPLGIKAIGACPFKTEKRDIGEINVSLMINRFSVHPGDYIYADWNGVLVSSEPLEVVA</sequence>
<evidence type="ECO:0000256" key="7">
    <source>
        <dbReference type="ARBA" id="ARBA00025046"/>
    </source>
</evidence>
<comment type="function">
    <text evidence="7 9">Catalyzes the aldol cleavage of 4-hydroxy-4-methyl-2-oxoglutarate (HMG) into 2 molecules of pyruvate. Also contains a secondary oxaloacetate (OAA) decarboxylase activity due to the common pyruvate enolate transition state formed following C-C bond cleavage in the retro-aldol and decarboxylation reactions.</text>
</comment>
<dbReference type="InterPro" id="IPR010203">
    <property type="entry name" value="RraA"/>
</dbReference>
<dbReference type="NCBIfam" id="TIGR01935">
    <property type="entry name" value="NOT-MenG"/>
    <property type="match status" value="1"/>
</dbReference>
<comment type="similarity">
    <text evidence="3 9">Belongs to the class II aldolase/RraA-like family.</text>
</comment>
<evidence type="ECO:0000256" key="4">
    <source>
        <dbReference type="ARBA" id="ARBA00011233"/>
    </source>
</evidence>
<dbReference type="Pfam" id="PF03737">
    <property type="entry name" value="RraA-like"/>
    <property type="match status" value="1"/>
</dbReference>
<evidence type="ECO:0000313" key="10">
    <source>
        <dbReference type="EMBL" id="MBM7037529.1"/>
    </source>
</evidence>
<dbReference type="InterPro" id="IPR036704">
    <property type="entry name" value="RraA/RraA-like_sf"/>
</dbReference>
<evidence type="ECO:0000256" key="8">
    <source>
        <dbReference type="ARBA" id="ARBA00047973"/>
    </source>
</evidence>
<evidence type="ECO:0000256" key="5">
    <source>
        <dbReference type="ARBA" id="ARBA00022723"/>
    </source>
</evidence>
<dbReference type="NCBIfam" id="NF006875">
    <property type="entry name" value="PRK09372.1"/>
    <property type="match status" value="1"/>
</dbReference>
<dbReference type="RefSeq" id="WP_205159045.1">
    <property type="nucleotide sequence ID" value="NZ_JAFEUM010000005.1"/>
</dbReference>
<evidence type="ECO:0000256" key="1">
    <source>
        <dbReference type="ARBA" id="ARBA00001342"/>
    </source>
</evidence>
<reference evidence="10 11" key="1">
    <citation type="submission" date="2021-02" db="EMBL/GenBank/DDBJ databases">
        <authorList>
            <person name="Park J.-S."/>
        </authorList>
    </citation>
    <scope>NUCLEOTIDE SEQUENCE [LARGE SCALE GENOMIC DNA]</scope>
    <source>
        <strain evidence="10 11">188UL20-2</strain>
    </source>
</reference>
<dbReference type="CDD" id="cd16841">
    <property type="entry name" value="RraA_family"/>
    <property type="match status" value="1"/>
</dbReference>
<evidence type="ECO:0000256" key="9">
    <source>
        <dbReference type="RuleBase" id="RU004338"/>
    </source>
</evidence>
<evidence type="ECO:0000256" key="6">
    <source>
        <dbReference type="ARBA" id="ARBA00023239"/>
    </source>
</evidence>
<name>A0ABS2HNA4_9VIBR</name>
<comment type="catalytic activity">
    <reaction evidence="8 9">
        <text>oxaloacetate + H(+) = pyruvate + CO2</text>
        <dbReference type="Rhea" id="RHEA:15641"/>
        <dbReference type="ChEBI" id="CHEBI:15361"/>
        <dbReference type="ChEBI" id="CHEBI:15378"/>
        <dbReference type="ChEBI" id="CHEBI:16452"/>
        <dbReference type="ChEBI" id="CHEBI:16526"/>
        <dbReference type="EC" id="4.1.1.112"/>
    </reaction>
</comment>
<comment type="subunit">
    <text evidence="4 9">Homotrimer.</text>
</comment>
<dbReference type="PANTHER" id="PTHR33254:SF4">
    <property type="entry name" value="4-HYDROXY-4-METHYL-2-OXOGLUTARATE ALDOLASE 3-RELATED"/>
    <property type="match status" value="1"/>
</dbReference>
<dbReference type="EC" id="4.1.3.17" evidence="9"/>
<dbReference type="EMBL" id="JAFEUM010000005">
    <property type="protein sequence ID" value="MBM7037529.1"/>
    <property type="molecule type" value="Genomic_DNA"/>
</dbReference>
<evidence type="ECO:0000256" key="3">
    <source>
        <dbReference type="ARBA" id="ARBA00008621"/>
    </source>
</evidence>
<protein>
    <recommendedName>
        <fullName evidence="9">4-hydroxy-4-methyl-2-oxoglutarate aldolase</fullName>
        <shortName evidence="9">HMG aldolase</shortName>
        <ecNumber evidence="9">4.1.1.112</ecNumber>
        <ecNumber evidence="9">4.1.3.17</ecNumber>
    </recommendedName>
    <alternativeName>
        <fullName evidence="9">Oxaloacetate decarboxylase</fullName>
    </alternativeName>
</protein>
<organism evidence="10 11">
    <name type="scientific">Vibrio ulleungensis</name>
    <dbReference type="NCBI Taxonomy" id="2807619"/>
    <lineage>
        <taxon>Bacteria</taxon>
        <taxon>Pseudomonadati</taxon>
        <taxon>Pseudomonadota</taxon>
        <taxon>Gammaproteobacteria</taxon>
        <taxon>Vibrionales</taxon>
        <taxon>Vibrionaceae</taxon>
        <taxon>Vibrio</taxon>
    </lineage>
</organism>
<dbReference type="EC" id="4.1.1.112" evidence="9"/>
<keyword evidence="6 9" id="KW-0456">Lyase</keyword>
<dbReference type="Proteomes" id="UP000809621">
    <property type="component" value="Unassembled WGS sequence"/>
</dbReference>